<evidence type="ECO:0000313" key="2">
    <source>
        <dbReference type="Proteomes" id="UP001066276"/>
    </source>
</evidence>
<keyword evidence="2" id="KW-1185">Reference proteome</keyword>
<organism evidence="1 2">
    <name type="scientific">Pleurodeles waltl</name>
    <name type="common">Iberian ribbed newt</name>
    <dbReference type="NCBI Taxonomy" id="8319"/>
    <lineage>
        <taxon>Eukaryota</taxon>
        <taxon>Metazoa</taxon>
        <taxon>Chordata</taxon>
        <taxon>Craniata</taxon>
        <taxon>Vertebrata</taxon>
        <taxon>Euteleostomi</taxon>
        <taxon>Amphibia</taxon>
        <taxon>Batrachia</taxon>
        <taxon>Caudata</taxon>
        <taxon>Salamandroidea</taxon>
        <taxon>Salamandridae</taxon>
        <taxon>Pleurodelinae</taxon>
        <taxon>Pleurodeles</taxon>
    </lineage>
</organism>
<dbReference type="EMBL" id="JANPWB010000003">
    <property type="protein sequence ID" value="KAJ1201578.1"/>
    <property type="molecule type" value="Genomic_DNA"/>
</dbReference>
<gene>
    <name evidence="1" type="ORF">NDU88_005386</name>
</gene>
<evidence type="ECO:0000313" key="1">
    <source>
        <dbReference type="EMBL" id="KAJ1201578.1"/>
    </source>
</evidence>
<reference evidence="1" key="1">
    <citation type="journal article" date="2022" name="bioRxiv">
        <title>Sequencing and chromosome-scale assembly of the giantPleurodeles waltlgenome.</title>
        <authorList>
            <person name="Brown T."/>
            <person name="Elewa A."/>
            <person name="Iarovenko S."/>
            <person name="Subramanian E."/>
            <person name="Araus A.J."/>
            <person name="Petzold A."/>
            <person name="Susuki M."/>
            <person name="Suzuki K.-i.T."/>
            <person name="Hayashi T."/>
            <person name="Toyoda A."/>
            <person name="Oliveira C."/>
            <person name="Osipova E."/>
            <person name="Leigh N.D."/>
            <person name="Simon A."/>
            <person name="Yun M.H."/>
        </authorList>
    </citation>
    <scope>NUCLEOTIDE SEQUENCE</scope>
    <source>
        <strain evidence="1">20211129_DDA</strain>
        <tissue evidence="1">Liver</tissue>
    </source>
</reference>
<name>A0AAV7VMM2_PLEWA</name>
<protein>
    <submittedName>
        <fullName evidence="1">Uncharacterized protein</fullName>
    </submittedName>
</protein>
<sequence length="133" mass="14578">MGKRKARGSPALDFAHPKIPKLTKAMRPLSNCVTKEIDTLIEEVELILSTKERNTQKEPRTGTLIPFLVAGSHTNSGSQSNRDSQLMPAPQRISMDVSPTPPATHPISEVPQIDAIIHELPCSNSFSLLEVQD</sequence>
<proteinExistence type="predicted"/>
<accession>A0AAV7VMM2</accession>
<dbReference type="AlphaFoldDB" id="A0AAV7VMM2"/>
<dbReference type="Proteomes" id="UP001066276">
    <property type="component" value="Chromosome 2_1"/>
</dbReference>
<comment type="caution">
    <text evidence="1">The sequence shown here is derived from an EMBL/GenBank/DDBJ whole genome shotgun (WGS) entry which is preliminary data.</text>
</comment>